<comment type="caution">
    <text evidence="1">The sequence shown here is derived from an EMBL/GenBank/DDBJ whole genome shotgun (WGS) entry which is preliminary data.</text>
</comment>
<dbReference type="EMBL" id="JBBWWQ010000006">
    <property type="protein sequence ID" value="KAK8944120.1"/>
    <property type="molecule type" value="Genomic_DNA"/>
</dbReference>
<gene>
    <name evidence="1" type="primary">P2</name>
    <name evidence="1" type="ORF">KSP39_PZI008534</name>
</gene>
<evidence type="ECO:0000313" key="2">
    <source>
        <dbReference type="Proteomes" id="UP001418222"/>
    </source>
</evidence>
<dbReference type="PANTHER" id="PTHR43205:SF71">
    <property type="entry name" value="2-ALKENAL REDUCTASE (NADP(+)-DEPENDENT)-LIKE"/>
    <property type="match status" value="1"/>
</dbReference>
<dbReference type="SUPFAM" id="SSF51735">
    <property type="entry name" value="NAD(P)-binding Rossmann-fold domains"/>
    <property type="match status" value="1"/>
</dbReference>
<dbReference type="Proteomes" id="UP001418222">
    <property type="component" value="Unassembled WGS sequence"/>
</dbReference>
<dbReference type="InterPro" id="IPR036291">
    <property type="entry name" value="NAD(P)-bd_dom_sf"/>
</dbReference>
<evidence type="ECO:0000313" key="1">
    <source>
        <dbReference type="EMBL" id="KAK8944120.1"/>
    </source>
</evidence>
<dbReference type="PANTHER" id="PTHR43205">
    <property type="entry name" value="PROSTAGLANDIN REDUCTASE"/>
    <property type="match status" value="1"/>
</dbReference>
<dbReference type="InterPro" id="IPR011032">
    <property type="entry name" value="GroES-like_sf"/>
</dbReference>
<accession>A0AAP0BLG1</accession>
<dbReference type="SUPFAM" id="SSF50129">
    <property type="entry name" value="GroES-like"/>
    <property type="match status" value="1"/>
</dbReference>
<name>A0AAP0BLG1_9ASPA</name>
<dbReference type="InterPro" id="IPR045010">
    <property type="entry name" value="MDR_fam"/>
</dbReference>
<reference evidence="1 2" key="1">
    <citation type="journal article" date="2022" name="Nat. Plants">
        <title>Genomes of leafy and leafless Platanthera orchids illuminate the evolution of mycoheterotrophy.</title>
        <authorList>
            <person name="Li M.H."/>
            <person name="Liu K.W."/>
            <person name="Li Z."/>
            <person name="Lu H.C."/>
            <person name="Ye Q.L."/>
            <person name="Zhang D."/>
            <person name="Wang J.Y."/>
            <person name="Li Y.F."/>
            <person name="Zhong Z.M."/>
            <person name="Liu X."/>
            <person name="Yu X."/>
            <person name="Liu D.K."/>
            <person name="Tu X.D."/>
            <person name="Liu B."/>
            <person name="Hao Y."/>
            <person name="Liao X.Y."/>
            <person name="Jiang Y.T."/>
            <person name="Sun W.H."/>
            <person name="Chen J."/>
            <person name="Chen Y.Q."/>
            <person name="Ai Y."/>
            <person name="Zhai J.W."/>
            <person name="Wu S.S."/>
            <person name="Zhou Z."/>
            <person name="Hsiao Y.Y."/>
            <person name="Wu W.L."/>
            <person name="Chen Y.Y."/>
            <person name="Lin Y.F."/>
            <person name="Hsu J.L."/>
            <person name="Li C.Y."/>
            <person name="Wang Z.W."/>
            <person name="Zhao X."/>
            <person name="Zhong W.Y."/>
            <person name="Ma X.K."/>
            <person name="Ma L."/>
            <person name="Huang J."/>
            <person name="Chen G.Z."/>
            <person name="Huang M.Z."/>
            <person name="Huang L."/>
            <person name="Peng D.H."/>
            <person name="Luo Y.B."/>
            <person name="Zou S.Q."/>
            <person name="Chen S.P."/>
            <person name="Lan S."/>
            <person name="Tsai W.C."/>
            <person name="Van de Peer Y."/>
            <person name="Liu Z.J."/>
        </authorList>
    </citation>
    <scope>NUCLEOTIDE SEQUENCE [LARGE SCALE GENOMIC DNA]</scope>
    <source>
        <strain evidence="1">Lor287</strain>
    </source>
</reference>
<proteinExistence type="predicted"/>
<protein>
    <submittedName>
        <fullName evidence="1">NADP-dependent alkenal double bond reductase P2</fullName>
    </submittedName>
</protein>
<dbReference type="Gene3D" id="3.40.50.720">
    <property type="entry name" value="NAD(P)-binding Rossmann-like Domain"/>
    <property type="match status" value="1"/>
</dbReference>
<organism evidence="1 2">
    <name type="scientific">Platanthera zijinensis</name>
    <dbReference type="NCBI Taxonomy" id="2320716"/>
    <lineage>
        <taxon>Eukaryota</taxon>
        <taxon>Viridiplantae</taxon>
        <taxon>Streptophyta</taxon>
        <taxon>Embryophyta</taxon>
        <taxon>Tracheophyta</taxon>
        <taxon>Spermatophyta</taxon>
        <taxon>Magnoliopsida</taxon>
        <taxon>Liliopsida</taxon>
        <taxon>Asparagales</taxon>
        <taxon>Orchidaceae</taxon>
        <taxon>Orchidoideae</taxon>
        <taxon>Orchideae</taxon>
        <taxon>Orchidinae</taxon>
        <taxon>Platanthera</taxon>
    </lineage>
</organism>
<dbReference type="AlphaFoldDB" id="A0AAP0BLG1"/>
<dbReference type="GO" id="GO:0016628">
    <property type="term" value="F:oxidoreductase activity, acting on the CH-CH group of donors, NAD or NADP as acceptor"/>
    <property type="evidence" value="ECO:0007669"/>
    <property type="project" value="InterPro"/>
</dbReference>
<dbReference type="Gene3D" id="3.90.180.10">
    <property type="entry name" value="Medium-chain alcohol dehydrogenases, catalytic domain"/>
    <property type="match status" value="1"/>
</dbReference>
<keyword evidence="2" id="KW-1185">Reference proteome</keyword>
<sequence length="205" mass="22074">MGSSPAVGSSSKVRSSFIDTLLEKREPENMELPTLRSELPSDLGINCVGLIAADTYAKVMVITGNGVQRVVDSGHLNFQARELVWGITGWGEYSLIKAPEGLTKIKYTDMPISYNIGILGMIGLTAYIGFNEQSSPKKGETVFVSAASGAVSQLVGQFAKLRGRYVVGGAGSREKADLLKSKFGFDDAFIYKEEHDLNAALDSTR</sequence>